<dbReference type="GO" id="GO:1904357">
    <property type="term" value="P:negative regulation of telomere maintenance via telomere lengthening"/>
    <property type="evidence" value="ECO:0007669"/>
    <property type="project" value="EnsemblMetazoa"/>
</dbReference>
<evidence type="ECO:0008006" key="5">
    <source>
        <dbReference type="Google" id="ProtNLM"/>
    </source>
</evidence>
<dbReference type="EMBL" id="CP090893">
    <property type="protein sequence ID" value="ULU01172.1"/>
    <property type="molecule type" value="Genomic_DNA"/>
</dbReference>
<reference evidence="2 4" key="1">
    <citation type="submission" date="2022-04" db="EMBL/GenBank/DDBJ databases">
        <title>Chromosome-level reference genomes for two strains of Caenorhabditis briggsae: an improved platform for comparative genomics.</title>
        <authorList>
            <person name="Stevens L."/>
            <person name="Andersen E."/>
        </authorList>
    </citation>
    <scope>NUCLEOTIDE SEQUENCE [LARGE SCALE GENOMIC DNA]</scope>
    <source>
        <strain evidence="2">VX34</strain>
        <tissue evidence="2">Whole-organism</tissue>
    </source>
</reference>
<accession>A0AAE9JB00</accession>
<sequence>MSKAIYEYHKINELIPGPSRWNFYGKIIFMCNIADQLLLLLKDETSSMYVYMNSKDNKEPIVGLKLRQVIRIHRGNVRRNPTTNTKEGVVQVEMAGCHFVAWPHFGDANNPISKSSKNWTKSDIDQEKINELSELGNDQPITKAEELAIQLVSHREKTRNDDTVRNWWKMSKIESEQSSARKARELSLISIGDPVEMDNEYDIDDSSFLESNAQDFLQFVINCPGCLKKYKTVWYISDESKEECFKCKQKVQCKVAVRVKLKFETHNIYFTFPIELVKNKECYSYIEKLIASDGTPEHVDEIHKFQETVKEALQNFCLTKIKGMVVAKSNKLKFVDIYLFNCKLLRLTR</sequence>
<organism evidence="2 4">
    <name type="scientific">Caenorhabditis briggsae</name>
    <dbReference type="NCBI Taxonomy" id="6238"/>
    <lineage>
        <taxon>Eukaryota</taxon>
        <taxon>Metazoa</taxon>
        <taxon>Ecdysozoa</taxon>
        <taxon>Nematoda</taxon>
        <taxon>Chromadorea</taxon>
        <taxon>Rhabditida</taxon>
        <taxon>Rhabditina</taxon>
        <taxon>Rhabditomorpha</taxon>
        <taxon>Rhabditoidea</taxon>
        <taxon>Rhabditidae</taxon>
        <taxon>Peloderinae</taxon>
        <taxon>Caenorhabditis</taxon>
    </lineage>
</organism>
<evidence type="ECO:0000313" key="1">
    <source>
        <dbReference type="EMBL" id="ULU01172.1"/>
    </source>
</evidence>
<keyword evidence="4" id="KW-1185">Reference proteome</keyword>
<proteinExistence type="predicted"/>
<dbReference type="GO" id="GO:0061730">
    <property type="term" value="F:C-rich strand telomeric DNA binding"/>
    <property type="evidence" value="ECO:0007669"/>
    <property type="project" value="EnsemblMetazoa"/>
</dbReference>
<name>A0AAE9JB00_CAEBR</name>
<dbReference type="GO" id="GO:0000781">
    <property type="term" value="C:chromosome, telomeric region"/>
    <property type="evidence" value="ECO:0007669"/>
    <property type="project" value="EnsemblMetazoa"/>
</dbReference>
<gene>
    <name evidence="1" type="ORF">L3Y34_001501</name>
    <name evidence="2" type="ORF">L5515_004355</name>
</gene>
<evidence type="ECO:0000313" key="3">
    <source>
        <dbReference type="Proteomes" id="UP000827892"/>
    </source>
</evidence>
<evidence type="ECO:0000313" key="4">
    <source>
        <dbReference type="Proteomes" id="UP000829354"/>
    </source>
</evidence>
<dbReference type="Proteomes" id="UP000827892">
    <property type="component" value="Chromosome III"/>
</dbReference>
<dbReference type="AlphaFoldDB" id="A0AAE9JB00"/>
<dbReference type="Proteomes" id="UP000829354">
    <property type="component" value="Chromosome III"/>
</dbReference>
<dbReference type="EMBL" id="CP092622">
    <property type="protein sequence ID" value="UMM23838.1"/>
    <property type="molecule type" value="Genomic_DNA"/>
</dbReference>
<protein>
    <recommendedName>
        <fullName evidence="5">Protein CBR-POT-1</fullName>
    </recommendedName>
</protein>
<evidence type="ECO:0000313" key="2">
    <source>
        <dbReference type="EMBL" id="UMM23838.1"/>
    </source>
</evidence>
<dbReference type="GO" id="GO:0000723">
    <property type="term" value="P:telomere maintenance"/>
    <property type="evidence" value="ECO:0007669"/>
    <property type="project" value="EnsemblMetazoa"/>
</dbReference>
<dbReference type="OMA" id="VEMAGCH"/>
<reference evidence="1 3" key="2">
    <citation type="submission" date="2022-05" db="EMBL/GenBank/DDBJ databases">
        <title>Chromosome-level reference genomes for two strains of Caenorhabditis briggsae: an improved platform for comparative genomics.</title>
        <authorList>
            <person name="Stevens L."/>
            <person name="Andersen E.C."/>
        </authorList>
    </citation>
    <scope>NUCLEOTIDE SEQUENCE [LARGE SCALE GENOMIC DNA]</scope>
    <source>
        <strain evidence="1">QX1410_ONT</strain>
        <tissue evidence="1">Whole-organism</tissue>
    </source>
</reference>